<comment type="caution">
    <text evidence="2">The sequence shown here is derived from an EMBL/GenBank/DDBJ whole genome shotgun (WGS) entry which is preliminary data.</text>
</comment>
<dbReference type="AlphaFoldDB" id="A0A2T7NTZ7"/>
<sequence>MPPSGASGHKGAHVQVGGRRQQPPYPTTSWMREKEREREGLMYDNIRRVGRLPLLGGRETTSGHEGLGARETLVDLLGYPSLVPPIACQCQTT</sequence>
<feature type="region of interest" description="Disordered" evidence="1">
    <location>
        <begin position="1"/>
        <end position="36"/>
    </location>
</feature>
<gene>
    <name evidence="2" type="ORF">C0Q70_15119</name>
</gene>
<dbReference type="EMBL" id="PZQS01000009">
    <property type="protein sequence ID" value="PVD24635.1"/>
    <property type="molecule type" value="Genomic_DNA"/>
</dbReference>
<dbReference type="Proteomes" id="UP000245119">
    <property type="component" value="Linkage Group LG9"/>
</dbReference>
<evidence type="ECO:0000313" key="3">
    <source>
        <dbReference type="Proteomes" id="UP000245119"/>
    </source>
</evidence>
<name>A0A2T7NTZ7_POMCA</name>
<protein>
    <submittedName>
        <fullName evidence="2">Uncharacterized protein</fullName>
    </submittedName>
</protein>
<evidence type="ECO:0000256" key="1">
    <source>
        <dbReference type="SAM" id="MobiDB-lite"/>
    </source>
</evidence>
<accession>A0A2T7NTZ7</accession>
<organism evidence="2 3">
    <name type="scientific">Pomacea canaliculata</name>
    <name type="common">Golden apple snail</name>
    <dbReference type="NCBI Taxonomy" id="400727"/>
    <lineage>
        <taxon>Eukaryota</taxon>
        <taxon>Metazoa</taxon>
        <taxon>Spiralia</taxon>
        <taxon>Lophotrochozoa</taxon>
        <taxon>Mollusca</taxon>
        <taxon>Gastropoda</taxon>
        <taxon>Caenogastropoda</taxon>
        <taxon>Architaenioglossa</taxon>
        <taxon>Ampullarioidea</taxon>
        <taxon>Ampullariidae</taxon>
        <taxon>Pomacea</taxon>
    </lineage>
</organism>
<reference evidence="2 3" key="1">
    <citation type="submission" date="2018-04" db="EMBL/GenBank/DDBJ databases">
        <title>The genome of golden apple snail Pomacea canaliculata provides insight into stress tolerance and invasive adaptation.</title>
        <authorList>
            <person name="Liu C."/>
            <person name="Liu B."/>
            <person name="Ren Y."/>
            <person name="Zhang Y."/>
            <person name="Wang H."/>
            <person name="Li S."/>
            <person name="Jiang F."/>
            <person name="Yin L."/>
            <person name="Zhang G."/>
            <person name="Qian W."/>
            <person name="Fan W."/>
        </authorList>
    </citation>
    <scope>NUCLEOTIDE SEQUENCE [LARGE SCALE GENOMIC DNA]</scope>
    <source>
        <strain evidence="2">SZHN2017</strain>
        <tissue evidence="2">Muscle</tissue>
    </source>
</reference>
<proteinExistence type="predicted"/>
<evidence type="ECO:0000313" key="2">
    <source>
        <dbReference type="EMBL" id="PVD24635.1"/>
    </source>
</evidence>
<keyword evidence="3" id="KW-1185">Reference proteome</keyword>